<evidence type="ECO:0000313" key="3">
    <source>
        <dbReference type="EMBL" id="EDR11459.1"/>
    </source>
</evidence>
<gene>
    <name evidence="3" type="ORF">LACBIDRAFT_324042</name>
</gene>
<name>B0D0H2_LACBS</name>
<evidence type="ECO:0000256" key="2">
    <source>
        <dbReference type="SAM" id="MobiDB-lite"/>
    </source>
</evidence>
<dbReference type="GeneID" id="6072970"/>
<keyword evidence="4" id="KW-1185">Reference proteome</keyword>
<dbReference type="Proteomes" id="UP000001194">
    <property type="component" value="Unassembled WGS sequence"/>
</dbReference>
<keyword evidence="1" id="KW-0175">Coiled coil</keyword>
<dbReference type="HOGENOM" id="CLU_1111560_0_0_1"/>
<proteinExistence type="predicted"/>
<evidence type="ECO:0000313" key="4">
    <source>
        <dbReference type="Proteomes" id="UP000001194"/>
    </source>
</evidence>
<feature type="coiled-coil region" evidence="1">
    <location>
        <begin position="60"/>
        <end position="87"/>
    </location>
</feature>
<protein>
    <submittedName>
        <fullName evidence="3">Predicted protein</fullName>
    </submittedName>
</protein>
<dbReference type="AlphaFoldDB" id="B0D0H2"/>
<dbReference type="InParanoid" id="B0D0H2"/>
<feature type="region of interest" description="Disordered" evidence="2">
    <location>
        <begin position="222"/>
        <end position="250"/>
    </location>
</feature>
<feature type="compositionally biased region" description="Acidic residues" evidence="2">
    <location>
        <begin position="225"/>
        <end position="235"/>
    </location>
</feature>
<sequence>MHLEAVLWHALGRSRCLLAYFCCSSDIMPGKRPRANSESDAIDLVFKKLFALTDASKPAASITRNTLKELKRQLLSAEAEEEKSIHKAAEDFTLEEAVMDFGLVYAPTLRDPLKHQWDIEALPDITTFQPSACLAQLVVYLASLRQSRLNRGRSNASVHGIATDGLTYVFVTITHEGILKESRLFSLVHGLLSTVLGCLQYILETTMAMCPNLMPERRAFKTSEELEAEGDDPIYVDDSPHLDSDDEECY</sequence>
<reference evidence="3 4" key="1">
    <citation type="journal article" date="2008" name="Nature">
        <title>The genome of Laccaria bicolor provides insights into mycorrhizal symbiosis.</title>
        <authorList>
            <person name="Martin F."/>
            <person name="Aerts A."/>
            <person name="Ahren D."/>
            <person name="Brun A."/>
            <person name="Danchin E.G.J."/>
            <person name="Duchaussoy F."/>
            <person name="Gibon J."/>
            <person name="Kohler A."/>
            <person name="Lindquist E."/>
            <person name="Pereda V."/>
            <person name="Salamov A."/>
            <person name="Shapiro H.J."/>
            <person name="Wuyts J."/>
            <person name="Blaudez D."/>
            <person name="Buee M."/>
            <person name="Brokstein P."/>
            <person name="Canbaeck B."/>
            <person name="Cohen D."/>
            <person name="Courty P.E."/>
            <person name="Coutinho P.M."/>
            <person name="Delaruelle C."/>
            <person name="Detter J.C."/>
            <person name="Deveau A."/>
            <person name="DiFazio S."/>
            <person name="Duplessis S."/>
            <person name="Fraissinet-Tachet L."/>
            <person name="Lucic E."/>
            <person name="Frey-Klett P."/>
            <person name="Fourrey C."/>
            <person name="Feussner I."/>
            <person name="Gay G."/>
            <person name="Grimwood J."/>
            <person name="Hoegger P.J."/>
            <person name="Jain P."/>
            <person name="Kilaru S."/>
            <person name="Labbe J."/>
            <person name="Lin Y.C."/>
            <person name="Legue V."/>
            <person name="Le Tacon F."/>
            <person name="Marmeisse R."/>
            <person name="Melayah D."/>
            <person name="Montanini B."/>
            <person name="Muratet M."/>
            <person name="Nehls U."/>
            <person name="Niculita-Hirzel H."/>
            <person name="Oudot-Le Secq M.P."/>
            <person name="Peter M."/>
            <person name="Quesneville H."/>
            <person name="Rajashekar B."/>
            <person name="Reich M."/>
            <person name="Rouhier N."/>
            <person name="Schmutz J."/>
            <person name="Yin T."/>
            <person name="Chalot M."/>
            <person name="Henrissat B."/>
            <person name="Kuees U."/>
            <person name="Lucas S."/>
            <person name="Van de Peer Y."/>
            <person name="Podila G.K."/>
            <person name="Polle A."/>
            <person name="Pukkila P.J."/>
            <person name="Richardson P.M."/>
            <person name="Rouze P."/>
            <person name="Sanders I.R."/>
            <person name="Stajich J.E."/>
            <person name="Tunlid A."/>
            <person name="Tuskan G."/>
            <person name="Grigoriev I.V."/>
        </authorList>
    </citation>
    <scope>NUCLEOTIDE SEQUENCE [LARGE SCALE GENOMIC DNA]</scope>
    <source>
        <strain evidence="4">S238N-H82 / ATCC MYA-4686</strain>
    </source>
</reference>
<dbReference type="KEGG" id="lbc:LACBIDRAFT_324042"/>
<dbReference type="RefSeq" id="XP_001877356.1">
    <property type="nucleotide sequence ID" value="XM_001877321.1"/>
</dbReference>
<organism evidence="4">
    <name type="scientific">Laccaria bicolor (strain S238N-H82 / ATCC MYA-4686)</name>
    <name type="common">Bicoloured deceiver</name>
    <name type="synonym">Laccaria laccata var. bicolor</name>
    <dbReference type="NCBI Taxonomy" id="486041"/>
    <lineage>
        <taxon>Eukaryota</taxon>
        <taxon>Fungi</taxon>
        <taxon>Dikarya</taxon>
        <taxon>Basidiomycota</taxon>
        <taxon>Agaricomycotina</taxon>
        <taxon>Agaricomycetes</taxon>
        <taxon>Agaricomycetidae</taxon>
        <taxon>Agaricales</taxon>
        <taxon>Agaricineae</taxon>
        <taxon>Hydnangiaceae</taxon>
        <taxon>Laccaria</taxon>
    </lineage>
</organism>
<evidence type="ECO:0000256" key="1">
    <source>
        <dbReference type="SAM" id="Coils"/>
    </source>
</evidence>
<dbReference type="OrthoDB" id="3013557at2759"/>
<accession>B0D0H2</accession>
<dbReference type="EMBL" id="DS547095">
    <property type="protein sequence ID" value="EDR11459.1"/>
    <property type="molecule type" value="Genomic_DNA"/>
</dbReference>
<dbReference type="STRING" id="486041.B0D0H2"/>